<dbReference type="EMBL" id="CP000828">
    <property type="protein sequence ID" value="ABW28531.1"/>
    <property type="molecule type" value="Genomic_DNA"/>
</dbReference>
<organism evidence="1 2">
    <name type="scientific">Acaryochloris marina (strain MBIC 11017)</name>
    <dbReference type="NCBI Taxonomy" id="329726"/>
    <lineage>
        <taxon>Bacteria</taxon>
        <taxon>Bacillati</taxon>
        <taxon>Cyanobacteriota</taxon>
        <taxon>Cyanophyceae</taxon>
        <taxon>Acaryochloridales</taxon>
        <taxon>Acaryochloridaceae</taxon>
        <taxon>Acaryochloris</taxon>
    </lineage>
</organism>
<dbReference type="Proteomes" id="UP000000268">
    <property type="component" value="Chromosome"/>
</dbReference>
<evidence type="ECO:0000313" key="2">
    <source>
        <dbReference type="Proteomes" id="UP000000268"/>
    </source>
</evidence>
<keyword evidence="2" id="KW-1185">Reference proteome</keyword>
<evidence type="ECO:0008006" key="3">
    <source>
        <dbReference type="Google" id="ProtNLM"/>
    </source>
</evidence>
<dbReference type="KEGG" id="amr:AM1_3541"/>
<proteinExistence type="predicted"/>
<dbReference type="PROSITE" id="PS51257">
    <property type="entry name" value="PROKAR_LIPOPROTEIN"/>
    <property type="match status" value="1"/>
</dbReference>
<dbReference type="STRING" id="329726.AM1_3541"/>
<gene>
    <name evidence="1" type="ordered locus">AM1_3541</name>
</gene>
<reference evidence="1 2" key="1">
    <citation type="journal article" date="2008" name="Proc. Natl. Acad. Sci. U.S.A.">
        <title>Niche adaptation and genome expansion in the chlorophyll d-producing cyanobacterium Acaryochloris marina.</title>
        <authorList>
            <person name="Swingley W.D."/>
            <person name="Chen M."/>
            <person name="Cheung P.C."/>
            <person name="Conrad A.L."/>
            <person name="Dejesa L.C."/>
            <person name="Hao J."/>
            <person name="Honchak B.M."/>
            <person name="Karbach L.E."/>
            <person name="Kurdoglu A."/>
            <person name="Lahiri S."/>
            <person name="Mastrian S.D."/>
            <person name="Miyashita H."/>
            <person name="Page L."/>
            <person name="Ramakrishna P."/>
            <person name="Satoh S."/>
            <person name="Sattley W.M."/>
            <person name="Shimada Y."/>
            <person name="Taylor H.L."/>
            <person name="Tomo T."/>
            <person name="Tsuchiya T."/>
            <person name="Wang Z.T."/>
            <person name="Raymond J."/>
            <person name="Mimuro M."/>
            <person name="Blankenship R.E."/>
            <person name="Touchman J.W."/>
        </authorList>
    </citation>
    <scope>NUCLEOTIDE SEQUENCE [LARGE SCALE GENOMIC DNA]</scope>
    <source>
        <strain evidence="2">MBIC 11017</strain>
    </source>
</reference>
<dbReference type="AlphaFoldDB" id="B0C279"/>
<dbReference type="eggNOG" id="ENOG5032TP4">
    <property type="taxonomic scope" value="Bacteria"/>
</dbReference>
<accession>B0C279</accession>
<protein>
    <recommendedName>
        <fullName evidence="3">Lipoprotein</fullName>
    </recommendedName>
</protein>
<sequence>MRPTILATIGSILITACQPGFSTKSAPVTVSEIEGSKAERIETITQLLVTQEPLPSPLNNAYFLEEKIGDNQLGPSDYVSSGMLEIKPNDLPAWRGKLLPLKVQPDYVAPQTSPEWWVKADDYSSLESFKLRPYTQRIHGWIGIDPKTSKIYIYTFTT</sequence>
<evidence type="ECO:0000313" key="1">
    <source>
        <dbReference type="EMBL" id="ABW28531.1"/>
    </source>
</evidence>
<dbReference type="RefSeq" id="WP_012163927.1">
    <property type="nucleotide sequence ID" value="NC_009925.1"/>
</dbReference>
<name>B0C279_ACAM1</name>
<dbReference type="HOGENOM" id="CLU_1665602_0_0_3"/>
<dbReference type="OrthoDB" id="573669at2"/>